<keyword evidence="2" id="KW-1185">Reference proteome</keyword>
<accession>A0A5C7IJM4</accession>
<protein>
    <submittedName>
        <fullName evidence="1">Uncharacterized protein</fullName>
    </submittedName>
</protein>
<name>A0A5C7IJM4_9ROSI</name>
<gene>
    <name evidence="1" type="ORF">EZV62_004316</name>
</gene>
<proteinExistence type="predicted"/>
<reference evidence="2" key="1">
    <citation type="journal article" date="2019" name="Gigascience">
        <title>De novo genome assembly of the endangered Acer yangbiense, a plant species with extremely small populations endemic to Yunnan Province, China.</title>
        <authorList>
            <person name="Yang J."/>
            <person name="Wariss H.M."/>
            <person name="Tao L."/>
            <person name="Zhang R."/>
            <person name="Yun Q."/>
            <person name="Hollingsworth P."/>
            <person name="Dao Z."/>
            <person name="Luo G."/>
            <person name="Guo H."/>
            <person name="Ma Y."/>
            <person name="Sun W."/>
        </authorList>
    </citation>
    <scope>NUCLEOTIDE SEQUENCE [LARGE SCALE GENOMIC DNA]</scope>
    <source>
        <strain evidence="2">cv. Malutang</strain>
    </source>
</reference>
<dbReference type="OrthoDB" id="1628660at2759"/>
<evidence type="ECO:0000313" key="2">
    <source>
        <dbReference type="Proteomes" id="UP000323000"/>
    </source>
</evidence>
<dbReference type="EMBL" id="VAHF01000002">
    <property type="protein sequence ID" value="TXG69381.1"/>
    <property type="molecule type" value="Genomic_DNA"/>
</dbReference>
<dbReference type="Proteomes" id="UP000323000">
    <property type="component" value="Chromosome 2"/>
</dbReference>
<dbReference type="AlphaFoldDB" id="A0A5C7IJM4"/>
<evidence type="ECO:0000313" key="1">
    <source>
        <dbReference type="EMBL" id="TXG69381.1"/>
    </source>
</evidence>
<comment type="caution">
    <text evidence="1">The sequence shown here is derived from an EMBL/GenBank/DDBJ whole genome shotgun (WGS) entry which is preliminary data.</text>
</comment>
<sequence>MTNRDDPSPSFGGKDPTKLVITYGGKWVGNFYKGGETEFLKVHKNLTYDELLRVVQGVANVDLRRFTIELRTLVDTGVRLRPARPKIKDDSDVEMLLCVDQHVPEVYVSVVEKVSAEPGHYRPAYLPNLFTAIGGTISIRRWKQ</sequence>
<organism evidence="1 2">
    <name type="scientific">Acer yangbiense</name>
    <dbReference type="NCBI Taxonomy" id="1000413"/>
    <lineage>
        <taxon>Eukaryota</taxon>
        <taxon>Viridiplantae</taxon>
        <taxon>Streptophyta</taxon>
        <taxon>Embryophyta</taxon>
        <taxon>Tracheophyta</taxon>
        <taxon>Spermatophyta</taxon>
        <taxon>Magnoliopsida</taxon>
        <taxon>eudicotyledons</taxon>
        <taxon>Gunneridae</taxon>
        <taxon>Pentapetalae</taxon>
        <taxon>rosids</taxon>
        <taxon>malvids</taxon>
        <taxon>Sapindales</taxon>
        <taxon>Sapindaceae</taxon>
        <taxon>Hippocastanoideae</taxon>
        <taxon>Acereae</taxon>
        <taxon>Acer</taxon>
    </lineage>
</organism>